<comment type="caution">
    <text evidence="2">The sequence shown here is derived from an EMBL/GenBank/DDBJ whole genome shotgun (WGS) entry which is preliminary data.</text>
</comment>
<evidence type="ECO:0000313" key="3">
    <source>
        <dbReference type="Proteomes" id="UP000225706"/>
    </source>
</evidence>
<feature type="region of interest" description="Disordered" evidence="1">
    <location>
        <begin position="410"/>
        <end position="431"/>
    </location>
</feature>
<proteinExistence type="predicted"/>
<dbReference type="EMBL" id="LSMT01001380">
    <property type="protein sequence ID" value="PFX12418.1"/>
    <property type="molecule type" value="Genomic_DNA"/>
</dbReference>
<feature type="compositionally biased region" description="Gly residues" evidence="1">
    <location>
        <begin position="220"/>
        <end position="237"/>
    </location>
</feature>
<feature type="region of interest" description="Disordered" evidence="1">
    <location>
        <begin position="169"/>
        <end position="242"/>
    </location>
</feature>
<evidence type="ECO:0000256" key="1">
    <source>
        <dbReference type="SAM" id="MobiDB-lite"/>
    </source>
</evidence>
<organism evidence="2 3">
    <name type="scientific">Stylophora pistillata</name>
    <name type="common">Smooth cauliflower coral</name>
    <dbReference type="NCBI Taxonomy" id="50429"/>
    <lineage>
        <taxon>Eukaryota</taxon>
        <taxon>Metazoa</taxon>
        <taxon>Cnidaria</taxon>
        <taxon>Anthozoa</taxon>
        <taxon>Hexacorallia</taxon>
        <taxon>Scleractinia</taxon>
        <taxon>Astrocoeniina</taxon>
        <taxon>Pocilloporidae</taxon>
        <taxon>Stylophora</taxon>
    </lineage>
</organism>
<name>A0A2B4R7S2_STYPI</name>
<dbReference type="AlphaFoldDB" id="A0A2B4R7S2"/>
<dbReference type="OrthoDB" id="5982253at2759"/>
<dbReference type="PANTHER" id="PTHR31535">
    <property type="match status" value="1"/>
</dbReference>
<protein>
    <submittedName>
        <fullName evidence="2">Uncharacterized protein</fullName>
    </submittedName>
</protein>
<dbReference type="PANTHER" id="PTHR31535:SF3">
    <property type="entry name" value="REGULATORY PROTEIN ZESTE"/>
    <property type="match status" value="1"/>
</dbReference>
<dbReference type="STRING" id="50429.A0A2B4R7S2"/>
<sequence length="449" mass="45398">MIKLAFPISRSKKLDTQERLLNRKAFKAVFTNLNASGRFGPTRLGSHYTGQDHDGQVTLSIGIQNWTVPHTGDYRIEAIGAAGGYDVHANSTQHVHQGRGARMIGTFSLDKGGVIQILVGQEGGINKGYRSSGGGGGTFVVRGANTPLIVAGGGGGVSAVWSRHEGCDASTNTAGNPGYKSWSGGSNGHGAQTADDRASGGGGGGFYSSGRSGKNFNGTEGKGGEGGKGFSQGGVGGRAMHNDVDVGGGGGGFYSSGRSGKNFNGIYGWGGEGGKGFIQGGVGGRAKRNNVVGGFGGGGGAEGYRGGGGGGGYAGGGSGADIRDSCGGGGGSYNDGDNQENKCCYDTARHGQNKRASTCAATMQPAWLDLHTNDTSVSVRLVTRRTLCKRGAKTPLIIAGGGGGINTAASRHSGCDPRTNTTGNPGYRSWSGGAMDRVQRLLIMDVQSE</sequence>
<accession>A0A2B4R7S2</accession>
<reference evidence="3" key="1">
    <citation type="journal article" date="2017" name="bioRxiv">
        <title>Comparative analysis of the genomes of Stylophora pistillata and Acropora digitifera provides evidence for extensive differences between species of corals.</title>
        <authorList>
            <person name="Voolstra C.R."/>
            <person name="Li Y."/>
            <person name="Liew Y.J."/>
            <person name="Baumgarten S."/>
            <person name="Zoccola D."/>
            <person name="Flot J.-F."/>
            <person name="Tambutte S."/>
            <person name="Allemand D."/>
            <person name="Aranda M."/>
        </authorList>
    </citation>
    <scope>NUCLEOTIDE SEQUENCE [LARGE SCALE GENOMIC DNA]</scope>
</reference>
<gene>
    <name evidence="2" type="ORF">AWC38_SpisGene23630</name>
</gene>
<dbReference type="Proteomes" id="UP000225706">
    <property type="component" value="Unassembled WGS sequence"/>
</dbReference>
<evidence type="ECO:0000313" key="2">
    <source>
        <dbReference type="EMBL" id="PFX12418.1"/>
    </source>
</evidence>
<feature type="compositionally biased region" description="Low complexity" evidence="1">
    <location>
        <begin position="208"/>
        <end position="219"/>
    </location>
</feature>
<keyword evidence="3" id="KW-1185">Reference proteome</keyword>